<evidence type="ECO:0000313" key="9">
    <source>
        <dbReference type="Proteomes" id="UP000316852"/>
    </source>
</evidence>
<dbReference type="GO" id="GO:0060003">
    <property type="term" value="P:copper ion export"/>
    <property type="evidence" value="ECO:0007669"/>
    <property type="project" value="TreeGrafter"/>
</dbReference>
<accession>A0A538T1B6</accession>
<dbReference type="Pfam" id="PF25919">
    <property type="entry name" value="BSH_CusB"/>
    <property type="match status" value="1"/>
</dbReference>
<gene>
    <name evidence="8" type="ORF">E6K76_10425</name>
</gene>
<dbReference type="Pfam" id="PF13115">
    <property type="entry name" value="YtkA"/>
    <property type="match status" value="1"/>
</dbReference>
<feature type="domain" description="YtkA-like" evidence="4">
    <location>
        <begin position="51"/>
        <end position="130"/>
    </location>
</feature>
<dbReference type="AlphaFoldDB" id="A0A538T1B6"/>
<dbReference type="GO" id="GO:0015679">
    <property type="term" value="P:plasma membrane copper ion transport"/>
    <property type="evidence" value="ECO:0007669"/>
    <property type="project" value="TreeGrafter"/>
</dbReference>
<dbReference type="Proteomes" id="UP000316852">
    <property type="component" value="Unassembled WGS sequence"/>
</dbReference>
<dbReference type="InterPro" id="IPR051909">
    <property type="entry name" value="MFP_Cation_Efflux"/>
</dbReference>
<dbReference type="EMBL" id="VBOW01000064">
    <property type="protein sequence ID" value="TMQ57425.1"/>
    <property type="molecule type" value="Genomic_DNA"/>
</dbReference>
<protein>
    <submittedName>
        <fullName evidence="8">Efflux RND transporter periplasmic adaptor subunit</fullName>
    </submittedName>
</protein>
<comment type="similarity">
    <text evidence="1">Belongs to the membrane fusion protein (MFP) (TC 8.A.1) family.</text>
</comment>
<feature type="domain" description="CusB-like beta-barrel" evidence="6">
    <location>
        <begin position="354"/>
        <end position="430"/>
    </location>
</feature>
<dbReference type="Pfam" id="PF25954">
    <property type="entry name" value="Beta-barrel_RND_2"/>
    <property type="match status" value="1"/>
</dbReference>
<evidence type="ECO:0000256" key="3">
    <source>
        <dbReference type="SAM" id="MobiDB-lite"/>
    </source>
</evidence>
<dbReference type="NCBIfam" id="TIGR01730">
    <property type="entry name" value="RND_mfp"/>
    <property type="match status" value="1"/>
</dbReference>
<dbReference type="GO" id="GO:0016020">
    <property type="term" value="C:membrane"/>
    <property type="evidence" value="ECO:0007669"/>
    <property type="project" value="InterPro"/>
</dbReference>
<sequence length="509" mass="54084">MNLRMGHGAALAVCVALFAGAIAGCVGKRERTAENRAAMPGPRMQEVGPFRIAVRNLPETPSVGDNKLMITLRDTLGAPVPGAAVEAVISMPAMGAMPRMESRGAVKEVAPGIYEATYGVAMAGEWDVDLTIRGKEGAPARAAYRLSTSLKGLAFSGGTRPSSPPGAAQAGAGESESDVPGTVLIDPSRRQAIGVRTAPVDIRDLQAMIRAAGRVAYDETRRAEISLKFSGWVRDIKVDYTGKTVQAGEVLFTAYSPELVSTQQEYLMAPGVGAEGVDSAADPASRELAHAARLRLLRWDIPASEIDAIARVGVPIEELPIVAPVGGVVLEKSVVRGSSFTAGQTLYKIAPTHPVWVIANVYPYELPLVRPGMAATILTPFLPERSRRGRVAFVSPYLDPETRTAQVRIEVPNARGDLKPDMFLDVVLDSPLGKRLAVPESAVLYVGDRRIVFVDLGDGRLTPREVTLGAKAGDYYVVVSGLKSGEIVVISGNFLVAAESRLKSAAQKW</sequence>
<evidence type="ECO:0000256" key="1">
    <source>
        <dbReference type="ARBA" id="ARBA00009477"/>
    </source>
</evidence>
<proteinExistence type="inferred from homology"/>
<evidence type="ECO:0000259" key="6">
    <source>
        <dbReference type="Pfam" id="PF25954"/>
    </source>
</evidence>
<dbReference type="InterPro" id="IPR032693">
    <property type="entry name" value="YtkA-like_dom"/>
</dbReference>
<feature type="compositionally biased region" description="Low complexity" evidence="3">
    <location>
        <begin position="165"/>
        <end position="174"/>
    </location>
</feature>
<dbReference type="PROSITE" id="PS51257">
    <property type="entry name" value="PROKAR_LIPOPROTEIN"/>
    <property type="match status" value="1"/>
</dbReference>
<dbReference type="Gene3D" id="2.40.30.170">
    <property type="match status" value="1"/>
</dbReference>
<dbReference type="InterPro" id="IPR058649">
    <property type="entry name" value="CzcB_C"/>
</dbReference>
<dbReference type="GO" id="GO:0046914">
    <property type="term" value="F:transition metal ion binding"/>
    <property type="evidence" value="ECO:0007669"/>
    <property type="project" value="TreeGrafter"/>
</dbReference>
<dbReference type="GO" id="GO:0030288">
    <property type="term" value="C:outer membrane-bounded periplasmic space"/>
    <property type="evidence" value="ECO:0007669"/>
    <property type="project" value="TreeGrafter"/>
</dbReference>
<reference evidence="8 9" key="1">
    <citation type="journal article" date="2019" name="Nat. Microbiol.">
        <title>Mediterranean grassland soil C-N compound turnover is dependent on rainfall and depth, and is mediated by genomically divergent microorganisms.</title>
        <authorList>
            <person name="Diamond S."/>
            <person name="Andeer P.F."/>
            <person name="Li Z."/>
            <person name="Crits-Christoph A."/>
            <person name="Burstein D."/>
            <person name="Anantharaman K."/>
            <person name="Lane K.R."/>
            <person name="Thomas B.C."/>
            <person name="Pan C."/>
            <person name="Northen T.R."/>
            <person name="Banfield J.F."/>
        </authorList>
    </citation>
    <scope>NUCLEOTIDE SEQUENCE [LARGE SCALE GENOMIC DNA]</scope>
    <source>
        <strain evidence="8">WS_6</strain>
    </source>
</reference>
<dbReference type="Pfam" id="PF25975">
    <property type="entry name" value="CzcB_C"/>
    <property type="match status" value="1"/>
</dbReference>
<dbReference type="InterPro" id="IPR006143">
    <property type="entry name" value="RND_pump_MFP"/>
</dbReference>
<feature type="domain" description="CzcB-like C-terminal circularly permuted SH3-like" evidence="7">
    <location>
        <begin position="436"/>
        <end position="496"/>
    </location>
</feature>
<dbReference type="GO" id="GO:0022857">
    <property type="term" value="F:transmembrane transporter activity"/>
    <property type="evidence" value="ECO:0007669"/>
    <property type="project" value="InterPro"/>
</dbReference>
<dbReference type="PANTHER" id="PTHR30097">
    <property type="entry name" value="CATION EFFLUX SYSTEM PROTEIN CUSB"/>
    <property type="match status" value="1"/>
</dbReference>
<dbReference type="InterPro" id="IPR013783">
    <property type="entry name" value="Ig-like_fold"/>
</dbReference>
<dbReference type="Gene3D" id="2.40.420.20">
    <property type="match status" value="1"/>
</dbReference>
<keyword evidence="2" id="KW-0813">Transport</keyword>
<feature type="region of interest" description="Disordered" evidence="3">
    <location>
        <begin position="155"/>
        <end position="181"/>
    </location>
</feature>
<dbReference type="FunFam" id="2.40.30.170:FF:000010">
    <property type="entry name" value="Efflux RND transporter periplasmic adaptor subunit"/>
    <property type="match status" value="1"/>
</dbReference>
<dbReference type="Gene3D" id="2.60.40.10">
    <property type="entry name" value="Immunoglobulins"/>
    <property type="match status" value="1"/>
</dbReference>
<comment type="caution">
    <text evidence="8">The sequence shown here is derived from an EMBL/GenBank/DDBJ whole genome shotgun (WGS) entry which is preliminary data.</text>
</comment>
<dbReference type="InterPro" id="IPR058792">
    <property type="entry name" value="Beta-barrel_RND_2"/>
</dbReference>
<dbReference type="InterPro" id="IPR058790">
    <property type="entry name" value="BSH_CusB"/>
</dbReference>
<dbReference type="PANTHER" id="PTHR30097:SF15">
    <property type="entry name" value="CATION EFFLUX SYSTEM PROTEIN CUSB"/>
    <property type="match status" value="1"/>
</dbReference>
<name>A0A538T1B6_UNCEI</name>
<evidence type="ECO:0000313" key="8">
    <source>
        <dbReference type="EMBL" id="TMQ57425.1"/>
    </source>
</evidence>
<feature type="domain" description="CusB-like barrel-sandwich hybrid" evidence="5">
    <location>
        <begin position="225"/>
        <end position="350"/>
    </location>
</feature>
<evidence type="ECO:0000259" key="5">
    <source>
        <dbReference type="Pfam" id="PF25919"/>
    </source>
</evidence>
<evidence type="ECO:0000259" key="7">
    <source>
        <dbReference type="Pfam" id="PF25975"/>
    </source>
</evidence>
<dbReference type="SUPFAM" id="SSF111369">
    <property type="entry name" value="HlyD-like secretion proteins"/>
    <property type="match status" value="1"/>
</dbReference>
<organism evidence="8 9">
    <name type="scientific">Eiseniibacteriota bacterium</name>
    <dbReference type="NCBI Taxonomy" id="2212470"/>
    <lineage>
        <taxon>Bacteria</taxon>
        <taxon>Candidatus Eiseniibacteriota</taxon>
    </lineage>
</organism>
<evidence type="ECO:0000256" key="2">
    <source>
        <dbReference type="ARBA" id="ARBA00022448"/>
    </source>
</evidence>
<evidence type="ECO:0000259" key="4">
    <source>
        <dbReference type="Pfam" id="PF13115"/>
    </source>
</evidence>